<feature type="transmembrane region" description="Helical" evidence="8">
    <location>
        <begin position="78"/>
        <end position="98"/>
    </location>
</feature>
<feature type="transmembrane region" description="Helical" evidence="8">
    <location>
        <begin position="207"/>
        <end position="235"/>
    </location>
</feature>
<dbReference type="RefSeq" id="WP_211429433.1">
    <property type="nucleotide sequence ID" value="NZ_CP072648.1"/>
</dbReference>
<feature type="transmembrane region" description="Helical" evidence="8">
    <location>
        <begin position="266"/>
        <end position="294"/>
    </location>
</feature>
<accession>A0ABX8B9J0</accession>
<evidence type="ECO:0000256" key="4">
    <source>
        <dbReference type="ARBA" id="ARBA00022475"/>
    </source>
</evidence>
<dbReference type="EMBL" id="CP072648">
    <property type="protein sequence ID" value="QUW03543.1"/>
    <property type="molecule type" value="Genomic_DNA"/>
</dbReference>
<reference evidence="9 10" key="1">
    <citation type="submission" date="2021-03" db="EMBL/GenBank/DDBJ databases">
        <title>Genomic and phenotypic characterization of Chloracidobacterium isolates provides evidence for multiple species.</title>
        <authorList>
            <person name="Saini M.K."/>
            <person name="Costas A.M.G."/>
            <person name="Tank M."/>
            <person name="Bryant D.A."/>
        </authorList>
    </citation>
    <scope>NUCLEOTIDE SEQUENCE [LARGE SCALE GENOMIC DNA]</scope>
    <source>
        <strain evidence="9 10">BV2-C</strain>
    </source>
</reference>
<comment type="similarity">
    <text evidence="2">Belongs to the binding-protein-dependent transport system permease family. FecCD subfamily.</text>
</comment>
<keyword evidence="10" id="KW-1185">Reference proteome</keyword>
<feature type="transmembrane region" description="Helical" evidence="8">
    <location>
        <begin position="20"/>
        <end position="44"/>
    </location>
</feature>
<keyword evidence="7 8" id="KW-0472">Membrane</keyword>
<keyword evidence="3" id="KW-0813">Transport</keyword>
<feature type="transmembrane region" description="Helical" evidence="8">
    <location>
        <begin position="306"/>
        <end position="328"/>
    </location>
</feature>
<keyword evidence="5 8" id="KW-0812">Transmembrane</keyword>
<evidence type="ECO:0000313" key="10">
    <source>
        <dbReference type="Proteomes" id="UP000676506"/>
    </source>
</evidence>
<organism evidence="9 10">
    <name type="scientific">Chloracidobacterium validum</name>
    <dbReference type="NCBI Taxonomy" id="2821543"/>
    <lineage>
        <taxon>Bacteria</taxon>
        <taxon>Pseudomonadati</taxon>
        <taxon>Acidobacteriota</taxon>
        <taxon>Terriglobia</taxon>
        <taxon>Terriglobales</taxon>
        <taxon>Acidobacteriaceae</taxon>
        <taxon>Chloracidobacterium</taxon>
    </lineage>
</organism>
<evidence type="ECO:0000256" key="1">
    <source>
        <dbReference type="ARBA" id="ARBA00004651"/>
    </source>
</evidence>
<gene>
    <name evidence="9" type="ORF">J8C06_03645</name>
</gene>
<feature type="transmembrane region" description="Helical" evidence="8">
    <location>
        <begin position="140"/>
        <end position="164"/>
    </location>
</feature>
<protein>
    <submittedName>
        <fullName evidence="9">Iron ABC transporter permease</fullName>
    </submittedName>
</protein>
<evidence type="ECO:0000256" key="6">
    <source>
        <dbReference type="ARBA" id="ARBA00022989"/>
    </source>
</evidence>
<dbReference type="Proteomes" id="UP000676506">
    <property type="component" value="Chromosome 1"/>
</dbReference>
<evidence type="ECO:0000256" key="5">
    <source>
        <dbReference type="ARBA" id="ARBA00022692"/>
    </source>
</evidence>
<name>A0ABX8B9J0_9BACT</name>
<comment type="subcellular location">
    <subcellularLocation>
        <location evidence="1">Cell membrane</location>
        <topology evidence="1">Multi-pass membrane protein</topology>
    </subcellularLocation>
</comment>
<dbReference type="PANTHER" id="PTHR30472">
    <property type="entry name" value="FERRIC ENTEROBACTIN TRANSPORT SYSTEM PERMEASE PROTEIN"/>
    <property type="match status" value="1"/>
</dbReference>
<dbReference type="PANTHER" id="PTHR30472:SF25">
    <property type="entry name" value="ABC TRANSPORTER PERMEASE PROTEIN MJ0876-RELATED"/>
    <property type="match status" value="1"/>
</dbReference>
<evidence type="ECO:0000313" key="9">
    <source>
        <dbReference type="EMBL" id="QUW03543.1"/>
    </source>
</evidence>
<evidence type="ECO:0000256" key="3">
    <source>
        <dbReference type="ARBA" id="ARBA00022448"/>
    </source>
</evidence>
<sequence>MTGVTTLTTSASAHRLTRGWLIGGLAGTLALVVLFASGIGAVAITPMQSLAILAEWLGVDLGVPFSEQQKAVLLTIRLPRVLFGVLVGAGLALAGAVMQGVFRNPLADPGIIGVSSGAALAAVLCIRANGWLFGKSGGWLAVYQLPIAAFLGGSLATFVVYRLARREGTLSVGLLLLAGIALAMLTEALRGALIFAATDDQLRSVTFWSLGSLGGASWSHLAVVALLVLPAMVWLGRLARPLDALLLGESEARHLGFDVTTVTRTAMVAATLIVGAAVAFAGVIGFVGLVAPHLIRLAAGPGHRTLLPASALLGAGLVVLADLLARTVVSPAEMPLGVVTASLGAPCFLWLLLRERGFRS</sequence>
<dbReference type="InterPro" id="IPR000522">
    <property type="entry name" value="ABC_transptr_permease_BtuC"/>
</dbReference>
<keyword evidence="4" id="KW-1003">Cell membrane</keyword>
<evidence type="ECO:0000256" key="7">
    <source>
        <dbReference type="ARBA" id="ARBA00023136"/>
    </source>
</evidence>
<proteinExistence type="inferred from homology"/>
<dbReference type="CDD" id="cd06550">
    <property type="entry name" value="TM_ABC_iron-siderophores_like"/>
    <property type="match status" value="1"/>
</dbReference>
<dbReference type="Gene3D" id="1.10.3470.10">
    <property type="entry name" value="ABC transporter involved in vitamin B12 uptake, BtuC"/>
    <property type="match status" value="1"/>
</dbReference>
<feature type="transmembrane region" description="Helical" evidence="8">
    <location>
        <begin position="110"/>
        <end position="128"/>
    </location>
</feature>
<feature type="transmembrane region" description="Helical" evidence="8">
    <location>
        <begin position="334"/>
        <end position="353"/>
    </location>
</feature>
<dbReference type="Pfam" id="PF01032">
    <property type="entry name" value="FecCD"/>
    <property type="match status" value="1"/>
</dbReference>
<keyword evidence="6 8" id="KW-1133">Transmembrane helix</keyword>
<evidence type="ECO:0000256" key="2">
    <source>
        <dbReference type="ARBA" id="ARBA00007935"/>
    </source>
</evidence>
<evidence type="ECO:0000256" key="8">
    <source>
        <dbReference type="SAM" id="Phobius"/>
    </source>
</evidence>
<dbReference type="InterPro" id="IPR037294">
    <property type="entry name" value="ABC_BtuC-like"/>
</dbReference>
<feature type="transmembrane region" description="Helical" evidence="8">
    <location>
        <begin position="170"/>
        <end position="195"/>
    </location>
</feature>
<dbReference type="SUPFAM" id="SSF81345">
    <property type="entry name" value="ABC transporter involved in vitamin B12 uptake, BtuC"/>
    <property type="match status" value="1"/>
</dbReference>